<dbReference type="PANTHER" id="PTHR10728">
    <property type="entry name" value="CYTOSOLIC PHOSPHOLIPASE A2"/>
    <property type="match status" value="1"/>
</dbReference>
<dbReference type="PANTHER" id="PTHR10728:SF40">
    <property type="entry name" value="PATATIN FAMILY PROTEIN"/>
    <property type="match status" value="1"/>
</dbReference>
<organism evidence="1 2">
    <name type="scientific">Pleionea litopenaei</name>
    <dbReference type="NCBI Taxonomy" id="3070815"/>
    <lineage>
        <taxon>Bacteria</taxon>
        <taxon>Pseudomonadati</taxon>
        <taxon>Pseudomonadota</taxon>
        <taxon>Gammaproteobacteria</taxon>
        <taxon>Oceanospirillales</taxon>
        <taxon>Pleioneaceae</taxon>
        <taxon>Pleionea</taxon>
    </lineage>
</organism>
<reference evidence="1 2" key="1">
    <citation type="submission" date="2023-08" db="EMBL/GenBank/DDBJ databases">
        <title>Pleionea litopenaei sp. nov., isolated from stomach of juvenile Litopenaeus vannamei.</title>
        <authorList>
            <person name="Rho A.M."/>
            <person name="Hwang C.Y."/>
        </authorList>
    </citation>
    <scope>NUCLEOTIDE SEQUENCE [LARGE SCALE GENOMIC DNA]</scope>
    <source>
        <strain evidence="1 2">HL-JVS1</strain>
    </source>
</reference>
<evidence type="ECO:0000313" key="2">
    <source>
        <dbReference type="Proteomes" id="UP001239782"/>
    </source>
</evidence>
<dbReference type="GO" id="GO:0004623">
    <property type="term" value="F:phospholipase A2 activity"/>
    <property type="evidence" value="ECO:0007669"/>
    <property type="project" value="TreeGrafter"/>
</dbReference>
<proteinExistence type="predicted"/>
<dbReference type="AlphaFoldDB" id="A0AA51RTG5"/>
<keyword evidence="2" id="KW-1185">Reference proteome</keyword>
<dbReference type="KEGG" id="plei:Q9312_00110"/>
<accession>A0AA51RTG5</accession>
<name>A0AA51RTG5_9GAMM</name>
<gene>
    <name evidence="1" type="ORF">Q9312_00110</name>
</gene>
<sequence>MAELTTRMWIKADSSFKYPEQTLTDITSRPNIGVCFSGGGTRAMSAAMGQMRALNQYKLFPAIRYISCVSGGSWASTIFCYYRTGATSDDDLLGPVTPAEKITQRHLDTSLTSARLAYGATKWLAGIIAEWELFPDFEYTSNDVWIYSISEAYLQDFGLFDAHSAAYHPTKLPYYSWDDNRVADIKAKNPTLEDSTFYTSRPNRPYLIVNSCILLPQDKPTQDGNVHFEYTPLTVGRGTLSESQGRAYGGGFIEPFAFRSQAPMGSGPWSNGAYVQLSGQDRPFTLADTTGTSSSAYAEVLIDDFSISRFDPKSEYFPVQPSGPLNSAQTFFGDGGILENQGIIPLLQRGVTTIFAFINTEAKLSLDYHPNSNGGDPNNDPNGYCDTSLPALFGYSHSTWKWQYPNNQVFPTVDFPKLITEFQNLKKQGLPLVVGTQHQVVANSSWGIEAQTNPVTVVWFYLDRVTQWEKKIPNHYIQEQIEQGNQSYPEGPFKNFPNYKTIGQNDFDLVALSHQQIVLLADLTCDAMLWKDSSDVAAIFQQAASQAGASSCVKS</sequence>
<dbReference type="Proteomes" id="UP001239782">
    <property type="component" value="Chromosome"/>
</dbReference>
<dbReference type="SUPFAM" id="SSF52151">
    <property type="entry name" value="FabD/lysophospholipase-like"/>
    <property type="match status" value="1"/>
</dbReference>
<dbReference type="Gene3D" id="3.40.1090.10">
    <property type="entry name" value="Cytosolic phospholipase A2 catalytic domain"/>
    <property type="match status" value="1"/>
</dbReference>
<dbReference type="RefSeq" id="WP_309202489.1">
    <property type="nucleotide sequence ID" value="NZ_CP133548.1"/>
</dbReference>
<dbReference type="EMBL" id="CP133548">
    <property type="protein sequence ID" value="WMS87348.1"/>
    <property type="molecule type" value="Genomic_DNA"/>
</dbReference>
<dbReference type="InterPro" id="IPR016035">
    <property type="entry name" value="Acyl_Trfase/lysoPLipase"/>
</dbReference>
<protein>
    <submittedName>
        <fullName evidence="1">Patatin-like phospholipase family protein</fullName>
    </submittedName>
</protein>
<evidence type="ECO:0000313" key="1">
    <source>
        <dbReference type="EMBL" id="WMS87348.1"/>
    </source>
</evidence>
<dbReference type="GO" id="GO:0005829">
    <property type="term" value="C:cytosol"/>
    <property type="evidence" value="ECO:0007669"/>
    <property type="project" value="TreeGrafter"/>
</dbReference>
<dbReference type="GO" id="GO:0046475">
    <property type="term" value="P:glycerophospholipid catabolic process"/>
    <property type="evidence" value="ECO:0007669"/>
    <property type="project" value="TreeGrafter"/>
</dbReference>